<evidence type="ECO:0000256" key="3">
    <source>
        <dbReference type="ARBA" id="ARBA00022692"/>
    </source>
</evidence>
<sequence length="250" mass="29093">MRRLKKPVQLILMFIVLVAAVGATEYRRQKRVCTQVMVSIEDREMDAFVNEREVRGLVSQEDRPITGLPLMSLDLKQLEQQVEKNPYVEQANVYYDLEGKVHVTIRQSHPMARLIHHKSADAYVSASGQLLPLSNQHTARVMLVSGDYVPKLLQGNWEQDSTKAQFLSLIRYIEKDDFWRAQIAQMDIDQDGEVTLYPQVGKQTIQFGTPTDISKKFHKLELFYQQILPRKGWNHYDWVNVKYENQIVCD</sequence>
<feature type="domain" description="POTRA" evidence="6">
    <location>
        <begin position="67"/>
        <end position="105"/>
    </location>
</feature>
<keyword evidence="1" id="KW-1003">Cell membrane</keyword>
<proteinExistence type="predicted"/>
<evidence type="ECO:0000256" key="4">
    <source>
        <dbReference type="ARBA" id="ARBA00022989"/>
    </source>
</evidence>
<evidence type="ECO:0000256" key="5">
    <source>
        <dbReference type="ARBA" id="ARBA00023306"/>
    </source>
</evidence>
<evidence type="ECO:0000259" key="6">
    <source>
        <dbReference type="Pfam" id="PF08478"/>
    </source>
</evidence>
<name>A0AA49GPE5_9BACT</name>
<organism evidence="7">
    <name type="scientific">Roseihalotalea indica</name>
    <dbReference type="NCBI Taxonomy" id="2867963"/>
    <lineage>
        <taxon>Bacteria</taxon>
        <taxon>Pseudomonadati</taxon>
        <taxon>Bacteroidota</taxon>
        <taxon>Cytophagia</taxon>
        <taxon>Cytophagales</taxon>
        <taxon>Catalimonadaceae</taxon>
        <taxon>Roseihalotalea</taxon>
    </lineage>
</organism>
<keyword evidence="5" id="KW-0131">Cell cycle</keyword>
<dbReference type="Gene3D" id="3.10.20.310">
    <property type="entry name" value="membrane protein fhac"/>
    <property type="match status" value="1"/>
</dbReference>
<keyword evidence="4" id="KW-0472">Membrane</keyword>
<keyword evidence="4" id="KW-1133">Transmembrane helix</keyword>
<keyword evidence="2" id="KW-0132">Cell division</keyword>
<accession>A0AA49GPE5</accession>
<gene>
    <name evidence="7" type="ORF">K4G66_04710</name>
</gene>
<keyword evidence="3" id="KW-0812">Transmembrane</keyword>
<evidence type="ECO:0000256" key="2">
    <source>
        <dbReference type="ARBA" id="ARBA00022618"/>
    </source>
</evidence>
<evidence type="ECO:0000256" key="1">
    <source>
        <dbReference type="ARBA" id="ARBA00022475"/>
    </source>
</evidence>
<reference evidence="7" key="1">
    <citation type="journal article" date="2023" name="Comput. Struct. Biotechnol. J.">
        <title>Discovery of a novel marine Bacteroidetes with a rich repertoire of carbohydrate-active enzymes.</title>
        <authorList>
            <person name="Chen B."/>
            <person name="Liu G."/>
            <person name="Chen Q."/>
            <person name="Wang H."/>
            <person name="Liu L."/>
            <person name="Tang K."/>
        </authorList>
    </citation>
    <scope>NUCLEOTIDE SEQUENCE</scope>
    <source>
        <strain evidence="7">TK19036</strain>
    </source>
</reference>
<dbReference type="Pfam" id="PF08478">
    <property type="entry name" value="POTRA_1"/>
    <property type="match status" value="1"/>
</dbReference>
<dbReference type="EMBL" id="CP120682">
    <property type="protein sequence ID" value="WKN38008.1"/>
    <property type="molecule type" value="Genomic_DNA"/>
</dbReference>
<evidence type="ECO:0000313" key="7">
    <source>
        <dbReference type="EMBL" id="WKN38008.1"/>
    </source>
</evidence>
<dbReference type="AlphaFoldDB" id="A0AA49GPE5"/>
<dbReference type="InterPro" id="IPR013685">
    <property type="entry name" value="POTRA_FtsQ_type"/>
</dbReference>
<protein>
    <submittedName>
        <fullName evidence="7">FtsQ-type POTRA domain-containing protein</fullName>
    </submittedName>
</protein>
<reference evidence="7" key="2">
    <citation type="journal article" date="2024" name="Antonie Van Leeuwenhoek">
        <title>Roseihalotalea indica gen. nov., sp. nov., a halophilic Bacteroidetes from mesopelagic Southwest Indian Ocean with higher carbohydrate metabolic potential.</title>
        <authorList>
            <person name="Chen B."/>
            <person name="Zhang M."/>
            <person name="Lin D."/>
            <person name="Ye J."/>
            <person name="Tang K."/>
        </authorList>
    </citation>
    <scope>NUCLEOTIDE SEQUENCE</scope>
    <source>
        <strain evidence="7">TK19036</strain>
    </source>
</reference>